<dbReference type="RefSeq" id="WP_046501628.1">
    <property type="nucleotide sequence ID" value="NZ_LANI01000001.1"/>
</dbReference>
<evidence type="ECO:0000256" key="5">
    <source>
        <dbReference type="SAM" id="Phobius"/>
    </source>
</evidence>
<evidence type="ECO:0000256" key="2">
    <source>
        <dbReference type="ARBA" id="ARBA00022692"/>
    </source>
</evidence>
<keyword evidence="4 5" id="KW-0472">Membrane</keyword>
<dbReference type="GO" id="GO:0016020">
    <property type="term" value="C:membrane"/>
    <property type="evidence" value="ECO:0007669"/>
    <property type="project" value="UniProtKB-SubCell"/>
</dbReference>
<evidence type="ECO:0000256" key="3">
    <source>
        <dbReference type="ARBA" id="ARBA00022989"/>
    </source>
</evidence>
<sequence length="116" mass="13627">MAKKSFFIAYLLWIFTGIFGGHRWYLRERWGASIHLLFFCIYLATLTYITCLMIEYDIDDLGLIPDPQTASTYKVIETVVNYAFLLQVIYLKLDLFWIYFAIKKQSVSEQSIKATS</sequence>
<evidence type="ECO:0000259" key="6">
    <source>
        <dbReference type="Pfam" id="PF05154"/>
    </source>
</evidence>
<dbReference type="InterPro" id="IPR007829">
    <property type="entry name" value="TM2"/>
</dbReference>
<feature type="transmembrane region" description="Helical" evidence="5">
    <location>
        <begin position="6"/>
        <end position="24"/>
    </location>
</feature>
<evidence type="ECO:0000313" key="8">
    <source>
        <dbReference type="Proteomes" id="UP000034491"/>
    </source>
</evidence>
<evidence type="ECO:0000313" key="7">
    <source>
        <dbReference type="EMBL" id="KKJ78633.1"/>
    </source>
</evidence>
<accession>A0A0M2RGD8</accession>
<keyword evidence="8" id="KW-1185">Reference proteome</keyword>
<comment type="subcellular location">
    <subcellularLocation>
        <location evidence="1">Membrane</location>
        <topology evidence="1">Multi-pass membrane protein</topology>
    </subcellularLocation>
</comment>
<proteinExistence type="predicted"/>
<feature type="transmembrane region" description="Helical" evidence="5">
    <location>
        <begin position="36"/>
        <end position="56"/>
    </location>
</feature>
<comment type="caution">
    <text evidence="7">The sequence shown here is derived from an EMBL/GenBank/DDBJ whole genome shotgun (WGS) entry which is preliminary data.</text>
</comment>
<dbReference type="Pfam" id="PF05154">
    <property type="entry name" value="TM2"/>
    <property type="match status" value="1"/>
</dbReference>
<dbReference type="Proteomes" id="UP000034491">
    <property type="component" value="Unassembled WGS sequence"/>
</dbReference>
<name>A0A0M2RGD8_9PROT</name>
<reference evidence="7 8" key="1">
    <citation type="submission" date="2015-03" db="EMBL/GenBank/DDBJ databases">
        <title>Genome sequence of Kiloniella sp. P1-1, isolated from the gut microflora of Pacific white shrimp, Penaeus vannamei.</title>
        <authorList>
            <person name="Shao Z."/>
            <person name="Wang L."/>
            <person name="Li X."/>
        </authorList>
    </citation>
    <scope>NUCLEOTIDE SEQUENCE [LARGE SCALE GENOMIC DNA]</scope>
    <source>
        <strain evidence="7 8">P1-1</strain>
    </source>
</reference>
<evidence type="ECO:0000256" key="4">
    <source>
        <dbReference type="ARBA" id="ARBA00023136"/>
    </source>
</evidence>
<dbReference type="OrthoDB" id="2004788at2"/>
<feature type="transmembrane region" description="Helical" evidence="5">
    <location>
        <begin position="82"/>
        <end position="102"/>
    </location>
</feature>
<keyword evidence="2 5" id="KW-0812">Transmembrane</keyword>
<feature type="domain" description="TM2" evidence="6">
    <location>
        <begin position="3"/>
        <end position="47"/>
    </location>
</feature>
<dbReference type="EMBL" id="LANI01000001">
    <property type="protein sequence ID" value="KKJ78633.1"/>
    <property type="molecule type" value="Genomic_DNA"/>
</dbReference>
<organism evidence="7 8">
    <name type="scientific">Kiloniella litopenaei</name>
    <dbReference type="NCBI Taxonomy" id="1549748"/>
    <lineage>
        <taxon>Bacteria</taxon>
        <taxon>Pseudomonadati</taxon>
        <taxon>Pseudomonadota</taxon>
        <taxon>Alphaproteobacteria</taxon>
        <taxon>Rhodospirillales</taxon>
        <taxon>Kiloniellaceae</taxon>
        <taxon>Kiloniella</taxon>
    </lineage>
</organism>
<evidence type="ECO:0000256" key="1">
    <source>
        <dbReference type="ARBA" id="ARBA00004141"/>
    </source>
</evidence>
<gene>
    <name evidence="7" type="ORF">WH95_00590</name>
</gene>
<dbReference type="AlphaFoldDB" id="A0A0M2RGD8"/>
<protein>
    <recommendedName>
        <fullName evidence="6">TM2 domain-containing protein</fullName>
    </recommendedName>
</protein>
<keyword evidence="3 5" id="KW-1133">Transmembrane helix</keyword>